<comment type="caution">
    <text evidence="1">The sequence shown here is derived from an EMBL/GenBank/DDBJ whole genome shotgun (WGS) entry which is preliminary data.</text>
</comment>
<organism evidence="1 2">
    <name type="scientific">Trifolium pratense</name>
    <name type="common">Red clover</name>
    <dbReference type="NCBI Taxonomy" id="57577"/>
    <lineage>
        <taxon>Eukaryota</taxon>
        <taxon>Viridiplantae</taxon>
        <taxon>Streptophyta</taxon>
        <taxon>Embryophyta</taxon>
        <taxon>Tracheophyta</taxon>
        <taxon>Spermatophyta</taxon>
        <taxon>Magnoliopsida</taxon>
        <taxon>eudicotyledons</taxon>
        <taxon>Gunneridae</taxon>
        <taxon>Pentapetalae</taxon>
        <taxon>rosids</taxon>
        <taxon>fabids</taxon>
        <taxon>Fabales</taxon>
        <taxon>Fabaceae</taxon>
        <taxon>Papilionoideae</taxon>
        <taxon>50 kb inversion clade</taxon>
        <taxon>NPAAA clade</taxon>
        <taxon>Hologalegina</taxon>
        <taxon>IRL clade</taxon>
        <taxon>Trifolieae</taxon>
        <taxon>Trifolium</taxon>
    </lineage>
</organism>
<name>A0A2K3MJS0_TRIPR</name>
<dbReference type="AlphaFoldDB" id="A0A2K3MJS0"/>
<accession>A0A2K3MJS0</accession>
<evidence type="ECO:0000313" key="2">
    <source>
        <dbReference type="Proteomes" id="UP000236291"/>
    </source>
</evidence>
<evidence type="ECO:0000313" key="1">
    <source>
        <dbReference type="EMBL" id="PNX91083.1"/>
    </source>
</evidence>
<reference evidence="1 2" key="2">
    <citation type="journal article" date="2017" name="Front. Plant Sci.">
        <title>Gene Classification and Mining of Molecular Markers Useful in Red Clover (Trifolium pratense) Breeding.</title>
        <authorList>
            <person name="Istvanek J."/>
            <person name="Dluhosova J."/>
            <person name="Dluhos P."/>
            <person name="Patkova L."/>
            <person name="Nedelnik J."/>
            <person name="Repkova J."/>
        </authorList>
    </citation>
    <scope>NUCLEOTIDE SEQUENCE [LARGE SCALE GENOMIC DNA]</scope>
    <source>
        <strain evidence="2">cv. Tatra</strain>
        <tissue evidence="1">Young leaves</tissue>
    </source>
</reference>
<dbReference type="EMBL" id="ASHM01064972">
    <property type="protein sequence ID" value="PNX91083.1"/>
    <property type="molecule type" value="Genomic_DNA"/>
</dbReference>
<dbReference type="Proteomes" id="UP000236291">
    <property type="component" value="Unassembled WGS sequence"/>
</dbReference>
<gene>
    <name evidence="1" type="ORF">L195_g047212</name>
</gene>
<proteinExistence type="predicted"/>
<sequence>MAMETLCVMFQLLLKKCKTLKICWEEIESNGVIRLLEVVGYKESLMLQLVKPPKIPRLVGAKQLVLQEDGKNNLGVEEGGCKIFMRAKGIPRDEEEEVHLVELRRVVGCKRESQTEKLVGLAMVAGSKWRWRLVSKSRFRWDL</sequence>
<protein>
    <submittedName>
        <fullName evidence="1">Uncharacterized protein</fullName>
    </submittedName>
</protein>
<reference evidence="1 2" key="1">
    <citation type="journal article" date="2014" name="Am. J. Bot.">
        <title>Genome assembly and annotation for red clover (Trifolium pratense; Fabaceae).</title>
        <authorList>
            <person name="Istvanek J."/>
            <person name="Jaros M."/>
            <person name="Krenek A."/>
            <person name="Repkova J."/>
        </authorList>
    </citation>
    <scope>NUCLEOTIDE SEQUENCE [LARGE SCALE GENOMIC DNA]</scope>
    <source>
        <strain evidence="2">cv. Tatra</strain>
        <tissue evidence="1">Young leaves</tissue>
    </source>
</reference>